<keyword evidence="2" id="KW-1133">Transmembrane helix</keyword>
<keyword evidence="4" id="KW-1185">Reference proteome</keyword>
<comment type="caution">
    <text evidence="3">The sequence shown here is derived from an EMBL/GenBank/DDBJ whole genome shotgun (WGS) entry which is preliminary data.</text>
</comment>
<proteinExistence type="predicted"/>
<reference evidence="3" key="1">
    <citation type="submission" date="2022-12" db="EMBL/GenBank/DDBJ databases">
        <title>Gycomyces niveus sp.nov.,a novel actinomycete isolated from soil in Shouguan.</title>
        <authorList>
            <person name="Yang X."/>
        </authorList>
    </citation>
    <scope>NUCLEOTIDE SEQUENCE</scope>
    <source>
        <strain evidence="3">NEAU-A15</strain>
    </source>
</reference>
<feature type="transmembrane region" description="Helical" evidence="2">
    <location>
        <begin position="332"/>
        <end position="352"/>
    </location>
</feature>
<evidence type="ECO:0000313" key="3">
    <source>
        <dbReference type="EMBL" id="MDA1360503.1"/>
    </source>
</evidence>
<feature type="transmembrane region" description="Helical" evidence="2">
    <location>
        <begin position="155"/>
        <end position="177"/>
    </location>
</feature>
<dbReference type="Proteomes" id="UP001146067">
    <property type="component" value="Unassembled WGS sequence"/>
</dbReference>
<feature type="transmembrane region" description="Helical" evidence="2">
    <location>
        <begin position="130"/>
        <end position="149"/>
    </location>
</feature>
<keyword evidence="2" id="KW-0472">Membrane</keyword>
<gene>
    <name evidence="3" type="ORF">O1R50_12770</name>
</gene>
<feature type="region of interest" description="Disordered" evidence="1">
    <location>
        <begin position="1"/>
        <end position="25"/>
    </location>
</feature>
<feature type="transmembrane region" description="Helical" evidence="2">
    <location>
        <begin position="57"/>
        <end position="81"/>
    </location>
</feature>
<sequence>MSYEPLEPPRSDPPITVEPAPTDDSTAAWTEPVLTETERHHCPHRVRFGNFNAKGRFAFAGNVVAIWSSWLGIMFGTFFGLAGLAVGFENSDLFPAVAGLLLVGSGVLQAVGAIGLALAWKRLHRPSDIVIGLAAIGFLVFLAAVAMMLVSTRSFGSALVPCALAAMSFAFVLRQLLSFRDTLYKRGTCQTHPGFSPAFRALLRNDPGPLAVMPEPVRCRVADCPHRFEFGDLRVRYQAVAIANTALLVAYLLTLLVMMAVLSSRRAAADGVEAMPLVLMLLFAMLNMLSFREINVRSKRFHRASMRLYVGAFAGYAFTVAIGMWLGGPVSFIAVALAVYWAFSAAYALKVLPPRSECASLRELPPSVQKVLKPQAA</sequence>
<organism evidence="3 4">
    <name type="scientific">Glycomyces luteolus</name>
    <dbReference type="NCBI Taxonomy" id="2670330"/>
    <lineage>
        <taxon>Bacteria</taxon>
        <taxon>Bacillati</taxon>
        <taxon>Actinomycetota</taxon>
        <taxon>Actinomycetes</taxon>
        <taxon>Glycomycetales</taxon>
        <taxon>Glycomycetaceae</taxon>
        <taxon>Glycomyces</taxon>
    </lineage>
</organism>
<evidence type="ECO:0000256" key="2">
    <source>
        <dbReference type="SAM" id="Phobius"/>
    </source>
</evidence>
<accession>A0A9X3PBH9</accession>
<dbReference type="EMBL" id="JAPZVP010000009">
    <property type="protein sequence ID" value="MDA1360503.1"/>
    <property type="molecule type" value="Genomic_DNA"/>
</dbReference>
<feature type="compositionally biased region" description="Pro residues" evidence="1">
    <location>
        <begin position="1"/>
        <end position="12"/>
    </location>
</feature>
<evidence type="ECO:0000256" key="1">
    <source>
        <dbReference type="SAM" id="MobiDB-lite"/>
    </source>
</evidence>
<keyword evidence="2" id="KW-0812">Transmembrane</keyword>
<evidence type="ECO:0000313" key="4">
    <source>
        <dbReference type="Proteomes" id="UP001146067"/>
    </source>
</evidence>
<protein>
    <submittedName>
        <fullName evidence="3">Uncharacterized protein</fullName>
    </submittedName>
</protein>
<dbReference type="RefSeq" id="WP_270110446.1">
    <property type="nucleotide sequence ID" value="NZ_JAPZVP010000009.1"/>
</dbReference>
<feature type="transmembrane region" description="Helical" evidence="2">
    <location>
        <begin position="237"/>
        <end position="262"/>
    </location>
</feature>
<feature type="transmembrane region" description="Helical" evidence="2">
    <location>
        <begin position="93"/>
        <end position="118"/>
    </location>
</feature>
<name>A0A9X3PBH9_9ACTN</name>
<dbReference type="AlphaFoldDB" id="A0A9X3PBH9"/>
<feature type="transmembrane region" description="Helical" evidence="2">
    <location>
        <begin position="306"/>
        <end position="326"/>
    </location>
</feature>
<feature type="transmembrane region" description="Helical" evidence="2">
    <location>
        <begin position="274"/>
        <end position="294"/>
    </location>
</feature>